<dbReference type="EMBL" id="CP002175">
    <property type="protein sequence ID" value="ADO77425.1"/>
    <property type="molecule type" value="Genomic_DNA"/>
</dbReference>
<sequence length="374" mass="44041">MEKNKIKVEQKNDCYKNWDELINYANSGGQGTDRYKESLDFNYDNQKNTLEIRIDISNTTVKNEITTDQKDKLRKNSDFSYRDIDAYTLKLLAYAKLNKLYDQNSSLNVKFNLKINQKKDRKHIESLRRRLSYFNNFNFEEFFLVVNNESLELDSRSKLFAPGKEKPKLKFSVSTEKVKESTSEEAGLEKQLQDFIVFGDQNRIENDQRLNNVKNRLKLLGEDFWCSKDVAERYLIKEFTVSDDNNILPEYKLDLLTVNASGANNSSNKLSIIELKCVKDLAILSQVLDYAIHFQKHKKNYQENNLKDIKNKYEYNDLYSELKVSNKSKFIAYIAANIFHQDLDKIKDFYIPQNKDNIGFEIKQIHLGYTENLF</sequence>
<accession>E3DML7</accession>
<proteinExistence type="predicted"/>
<keyword evidence="2" id="KW-1185">Reference proteome</keyword>
<protein>
    <submittedName>
        <fullName evidence="1">Uncharacterized protein</fullName>
    </submittedName>
</protein>
<dbReference type="PATRIC" id="fig|572479.3.peg.1304"/>
<reference evidence="1 2" key="2">
    <citation type="journal article" date="2011" name="Stand. Genomic Sci.">
        <title>Complete genome sequence of the extremely halophilic Halanaerobium praevalens type strain (GSL).</title>
        <authorList>
            <person name="Ivanova N."/>
            <person name="Sikorski J."/>
            <person name="Chertkov O."/>
            <person name="Nolan M."/>
            <person name="Lucas S."/>
            <person name="Hammon N."/>
            <person name="Deshpande S."/>
            <person name="Cheng J.F."/>
            <person name="Tapia R."/>
            <person name="Han C."/>
            <person name="Goodwin L."/>
            <person name="Pitluck S."/>
            <person name="Huntemann M."/>
            <person name="Liolios K."/>
            <person name="Pagani I."/>
            <person name="Mavromatis K."/>
            <person name="Ovchinikova G."/>
            <person name="Pati A."/>
            <person name="Chen A."/>
            <person name="Palaniappan K."/>
            <person name="Land M."/>
            <person name="Hauser L."/>
            <person name="Brambilla E.M."/>
            <person name="Kannan K.P."/>
            <person name="Rohde M."/>
            <person name="Tindall B.J."/>
            <person name="Goker M."/>
            <person name="Detter J.C."/>
            <person name="Woyke T."/>
            <person name="Bristow J."/>
            <person name="Eisen J.A."/>
            <person name="Markowitz V."/>
            <person name="Hugenholtz P."/>
            <person name="Kyrpides N.C."/>
            <person name="Klenk H.P."/>
            <person name="Lapidus A."/>
        </authorList>
    </citation>
    <scope>NUCLEOTIDE SEQUENCE [LARGE SCALE GENOMIC DNA]</scope>
    <source>
        <strain evidence="2">ATCC 33744 / DSM 2228 / GSL</strain>
    </source>
</reference>
<name>E3DML7_HALPG</name>
<dbReference type="RefSeq" id="WP_014553452.1">
    <property type="nucleotide sequence ID" value="NC_017455.1"/>
</dbReference>
<organism evidence="1 2">
    <name type="scientific">Halanaerobium praevalens (strain ATCC 33744 / DSM 2228 / GSL)</name>
    <dbReference type="NCBI Taxonomy" id="572479"/>
    <lineage>
        <taxon>Bacteria</taxon>
        <taxon>Bacillati</taxon>
        <taxon>Bacillota</taxon>
        <taxon>Clostridia</taxon>
        <taxon>Halanaerobiales</taxon>
        <taxon>Halanaerobiaceae</taxon>
        <taxon>Halanaerobium</taxon>
    </lineage>
</organism>
<evidence type="ECO:0000313" key="2">
    <source>
        <dbReference type="Proteomes" id="UP000006866"/>
    </source>
</evidence>
<evidence type="ECO:0000313" key="1">
    <source>
        <dbReference type="EMBL" id="ADO77425.1"/>
    </source>
</evidence>
<dbReference type="Proteomes" id="UP000006866">
    <property type="component" value="Chromosome"/>
</dbReference>
<dbReference type="STRING" id="572479.Hprae_1289"/>
<gene>
    <name evidence="1" type="ordered locus">Hprae_1289</name>
</gene>
<dbReference type="HOGENOM" id="CLU_739204_0_0_9"/>
<dbReference type="KEGG" id="hpk:Hprae_1289"/>
<dbReference type="AlphaFoldDB" id="E3DML7"/>
<reference evidence="2" key="1">
    <citation type="submission" date="2010-10" db="EMBL/GenBank/DDBJ databases">
        <title>The complete genome of Halanaerobium praevalens DSM 2228.</title>
        <authorList>
            <consortium name="US DOE Joint Genome Institute (JGI-PGF)"/>
            <person name="Lucas S."/>
            <person name="Copeland A."/>
            <person name="Lapidus A."/>
            <person name="Glavina del Rio T."/>
            <person name="Dalin E."/>
            <person name="Tice H."/>
            <person name="Bruce D."/>
            <person name="Goodwin L."/>
            <person name="Pitluck S."/>
            <person name="Kyrpides N."/>
            <person name="Mavromatis K."/>
            <person name="Ivanova N."/>
            <person name="Ovchinnikova G."/>
            <person name="Chertkov O."/>
            <person name="Detter J.C."/>
            <person name="Han C."/>
            <person name="Larimer F."/>
            <person name="Land M."/>
            <person name="Hauser L."/>
            <person name="Markowitz V."/>
            <person name="Cheng J.-F."/>
            <person name="Hugenholtz P."/>
            <person name="Woyke T."/>
            <person name="Wu D."/>
            <person name="Tindall B."/>
            <person name="Pomrenke H.G."/>
            <person name="Brambilla E."/>
            <person name="Klenk H.-P."/>
            <person name="Eisen J.A."/>
        </authorList>
    </citation>
    <scope>NUCLEOTIDE SEQUENCE [LARGE SCALE GENOMIC DNA]</scope>
    <source>
        <strain evidence="2">ATCC 33744 / DSM 2228 / GSL</strain>
    </source>
</reference>